<organism evidence="1 2">
    <name type="scientific">Necator americanus</name>
    <name type="common">Human hookworm</name>
    <dbReference type="NCBI Taxonomy" id="51031"/>
    <lineage>
        <taxon>Eukaryota</taxon>
        <taxon>Metazoa</taxon>
        <taxon>Ecdysozoa</taxon>
        <taxon>Nematoda</taxon>
        <taxon>Chromadorea</taxon>
        <taxon>Rhabditida</taxon>
        <taxon>Rhabditina</taxon>
        <taxon>Rhabditomorpha</taxon>
        <taxon>Strongyloidea</taxon>
        <taxon>Ancylostomatidae</taxon>
        <taxon>Bunostominae</taxon>
        <taxon>Necator</taxon>
    </lineage>
</organism>
<reference evidence="1 2" key="1">
    <citation type="submission" date="2023-08" db="EMBL/GenBank/DDBJ databases">
        <title>A Necator americanus chromosomal reference genome.</title>
        <authorList>
            <person name="Ilik V."/>
            <person name="Petrzelkova K.J."/>
            <person name="Pardy F."/>
            <person name="Fuh T."/>
            <person name="Niatou-Singa F.S."/>
            <person name="Gouil Q."/>
            <person name="Baker L."/>
            <person name="Ritchie M.E."/>
            <person name="Jex A.R."/>
            <person name="Gazzola D."/>
            <person name="Li H."/>
            <person name="Toshio Fujiwara R."/>
            <person name="Zhan B."/>
            <person name="Aroian R.V."/>
            <person name="Pafco B."/>
            <person name="Schwarz E.M."/>
        </authorList>
    </citation>
    <scope>NUCLEOTIDE SEQUENCE [LARGE SCALE GENOMIC DNA]</scope>
    <source>
        <strain evidence="1 2">Aroian</strain>
        <tissue evidence="1">Whole animal</tissue>
    </source>
</reference>
<dbReference type="Gene3D" id="3.40.720.10">
    <property type="entry name" value="Alkaline Phosphatase, subunit A"/>
    <property type="match status" value="1"/>
</dbReference>
<evidence type="ECO:0000313" key="2">
    <source>
        <dbReference type="Proteomes" id="UP001303046"/>
    </source>
</evidence>
<dbReference type="Pfam" id="PF02995">
    <property type="entry name" value="DUF229"/>
    <property type="match status" value="1"/>
</dbReference>
<proteinExistence type="predicted"/>
<keyword evidence="2" id="KW-1185">Reference proteome</keyword>
<dbReference type="PANTHER" id="PTHR10974">
    <property type="entry name" value="FI08016P-RELATED"/>
    <property type="match status" value="1"/>
</dbReference>
<dbReference type="SUPFAM" id="SSF53649">
    <property type="entry name" value="Alkaline phosphatase-like"/>
    <property type="match status" value="1"/>
</dbReference>
<dbReference type="CDD" id="cd16021">
    <property type="entry name" value="ALP_like"/>
    <property type="match status" value="1"/>
</dbReference>
<protein>
    <submittedName>
        <fullName evidence="1">Uncharacterized protein</fullName>
    </submittedName>
</protein>
<dbReference type="InterPro" id="IPR004245">
    <property type="entry name" value="DUF229"/>
</dbReference>
<dbReference type="EMBL" id="JAVFWL010000005">
    <property type="protein sequence ID" value="KAK6754655.1"/>
    <property type="molecule type" value="Genomic_DNA"/>
</dbReference>
<comment type="caution">
    <text evidence="1">The sequence shown here is derived from an EMBL/GenBank/DDBJ whole genome shotgun (WGS) entry which is preliminary data.</text>
</comment>
<evidence type="ECO:0000313" key="1">
    <source>
        <dbReference type="EMBL" id="KAK6754655.1"/>
    </source>
</evidence>
<dbReference type="InterPro" id="IPR017850">
    <property type="entry name" value="Alkaline_phosphatase_core_sf"/>
</dbReference>
<dbReference type="PANTHER" id="PTHR10974:SF6">
    <property type="entry name" value="PROTEIN CBG19234"/>
    <property type="match status" value="1"/>
</dbReference>
<sequence>MPRSRKRALCSVISLLLISIFYLSSLKNKQKSKFWNKCLEKPMRSRNIVFGIDEEISETTHLFENACRYVWVEDVEPSMKSQIRLLPPVVCEPLKNEPFVRDMDGSFSWRDSVTINNCTASRVFGGMRSTRREVIEHEASREKIEYDNFYVNADVFFLTCYEISGIITFKKIYTGIYDNANSALVIQGRPIKPVSSVFDRKNMSISIFGLDSTARAQLHRHMPKTVLQMQKMGFLTFHGYNKVGDNSAVNLIPILAEQVKEGLRFPYFDKENDVNTARFLPSGVGIDPDTIPFLWKKMKEKGCVTMFNDDIMNTFRGLFHYPKKNFLPGFTVPPTQHYYRAYYVQIYLGLDDVWKHCFEGDFLQEQFIDIWYRFMATYSDRCQFSFSFITSITHDQPNNLQLIDEVLSDRLRRLEESGAFNNTLLIIMGDHGNRVSAISRTFAGKIEERQPQLSIRPPPDFANAYPEAMRNLYDNTQSFISNFDLHETLLDITDDRFGTKRPVKRGISLFQPIPKNRSCVDNNVVQNFCLCMIPEPAKEKSSLNYVAMKMSLSKYMSKFSCLKTNSIECEMEADIRVPNVMVRKRMRNKIEVPEGEKLKRRSEFEYIYQNCTLQSAAGNILDVTVQYRFDRESHYDIVYPPMITARSGSCRDRRNAFAYCRCLEKKPGRQFYHPKKNTYISVLNYKIITVTYSLCKYMFM</sequence>
<dbReference type="Proteomes" id="UP001303046">
    <property type="component" value="Unassembled WGS sequence"/>
</dbReference>
<gene>
    <name evidence="1" type="primary">Necator_chrV.g18356</name>
    <name evidence="1" type="ORF">RB195_013565</name>
</gene>
<name>A0ABR1DW40_NECAM</name>
<accession>A0ABR1DW40</accession>